<keyword evidence="3" id="KW-0804">Transcription</keyword>
<evidence type="ECO:0000313" key="5">
    <source>
        <dbReference type="EMBL" id="XDQ06198.1"/>
    </source>
</evidence>
<dbReference type="Gene3D" id="1.10.10.60">
    <property type="entry name" value="Homeodomain-like"/>
    <property type="match status" value="1"/>
</dbReference>
<dbReference type="SUPFAM" id="SSF46689">
    <property type="entry name" value="Homeodomain-like"/>
    <property type="match status" value="1"/>
</dbReference>
<dbReference type="InterPro" id="IPR050204">
    <property type="entry name" value="AraC_XylS_family_regulators"/>
</dbReference>
<dbReference type="InterPro" id="IPR020449">
    <property type="entry name" value="Tscrpt_reg_AraC-type_HTH"/>
</dbReference>
<feature type="domain" description="HTH araC/xylS-type" evidence="4">
    <location>
        <begin position="230"/>
        <end position="330"/>
    </location>
</feature>
<dbReference type="GO" id="GO:0043565">
    <property type="term" value="F:sequence-specific DNA binding"/>
    <property type="evidence" value="ECO:0007669"/>
    <property type="project" value="InterPro"/>
</dbReference>
<dbReference type="RefSeq" id="WP_369191197.1">
    <property type="nucleotide sequence ID" value="NZ_CP163431.1"/>
</dbReference>
<evidence type="ECO:0000259" key="4">
    <source>
        <dbReference type="PROSITE" id="PS01124"/>
    </source>
</evidence>
<sequence length="336" mass="36794">MNDRTDTGPAHVIARAPRGRFSARLVGPCTGERRDVLRHQWDIQAGRSVPLPAAGLTSSGDSRASIRGLRIHDVLITKLSYASTSIDGTWIDSRYFSDMLVVDVVENGSWAFARGRDGDHVAVPAGQFIVRHTGPPWRFAVKAYTNTTTKLVLPVAHLGPLIHRRPVLGSADSAEMRLLMGHARMIDDCLDDLSPAGARAARNALLELALGVLTQQVDGNEPQLAPALVQAAKDLVHSRLSDPELSPRMLARELNISVRTLHRAFAATDESVTAHIRHQRLEQARLALTGPVARPGVSELARFWQFADTSHFVRAFKKQYGQTPAQYARSQDAPLP</sequence>
<gene>
    <name evidence="5" type="ORF">AB5J58_41225</name>
</gene>
<dbReference type="EMBL" id="CP163431">
    <property type="protein sequence ID" value="XDQ06198.1"/>
    <property type="molecule type" value="Genomic_DNA"/>
</dbReference>
<dbReference type="PRINTS" id="PR00032">
    <property type="entry name" value="HTHARAC"/>
</dbReference>
<dbReference type="AlphaFoldDB" id="A0AB39MMK3"/>
<evidence type="ECO:0000256" key="1">
    <source>
        <dbReference type="ARBA" id="ARBA00023015"/>
    </source>
</evidence>
<proteinExistence type="predicted"/>
<evidence type="ECO:0000256" key="2">
    <source>
        <dbReference type="ARBA" id="ARBA00023125"/>
    </source>
</evidence>
<keyword evidence="2" id="KW-0238">DNA-binding</keyword>
<dbReference type="PROSITE" id="PS01124">
    <property type="entry name" value="HTH_ARAC_FAMILY_2"/>
    <property type="match status" value="1"/>
</dbReference>
<dbReference type="InterPro" id="IPR018060">
    <property type="entry name" value="HTH_AraC"/>
</dbReference>
<dbReference type="SMART" id="SM00342">
    <property type="entry name" value="HTH_ARAC"/>
    <property type="match status" value="1"/>
</dbReference>
<dbReference type="Pfam" id="PF12833">
    <property type="entry name" value="HTH_18"/>
    <property type="match status" value="1"/>
</dbReference>
<evidence type="ECO:0000256" key="3">
    <source>
        <dbReference type="ARBA" id="ARBA00023163"/>
    </source>
</evidence>
<dbReference type="PANTHER" id="PTHR46796">
    <property type="entry name" value="HTH-TYPE TRANSCRIPTIONAL ACTIVATOR RHAS-RELATED"/>
    <property type="match status" value="1"/>
</dbReference>
<organism evidence="5">
    <name type="scientific">Streptomyces sp. R08</name>
    <dbReference type="NCBI Taxonomy" id="3238624"/>
    <lineage>
        <taxon>Bacteria</taxon>
        <taxon>Bacillati</taxon>
        <taxon>Actinomycetota</taxon>
        <taxon>Actinomycetes</taxon>
        <taxon>Kitasatosporales</taxon>
        <taxon>Streptomycetaceae</taxon>
        <taxon>Streptomyces</taxon>
    </lineage>
</organism>
<accession>A0AB39MMK3</accession>
<reference evidence="5" key="1">
    <citation type="submission" date="2024-07" db="EMBL/GenBank/DDBJ databases">
        <authorList>
            <person name="Yu S.T."/>
        </authorList>
    </citation>
    <scope>NUCLEOTIDE SEQUENCE</scope>
    <source>
        <strain evidence="5">R08</strain>
    </source>
</reference>
<dbReference type="GO" id="GO:0003700">
    <property type="term" value="F:DNA-binding transcription factor activity"/>
    <property type="evidence" value="ECO:0007669"/>
    <property type="project" value="InterPro"/>
</dbReference>
<dbReference type="PANTHER" id="PTHR46796:SF6">
    <property type="entry name" value="ARAC SUBFAMILY"/>
    <property type="match status" value="1"/>
</dbReference>
<dbReference type="InterPro" id="IPR009057">
    <property type="entry name" value="Homeodomain-like_sf"/>
</dbReference>
<name>A0AB39MMK3_9ACTN</name>
<keyword evidence="1" id="KW-0805">Transcription regulation</keyword>
<protein>
    <submittedName>
        <fullName evidence="5">Helix-turn-helix domain-containing protein</fullName>
    </submittedName>
</protein>